<evidence type="ECO:0008006" key="4">
    <source>
        <dbReference type="Google" id="ProtNLM"/>
    </source>
</evidence>
<dbReference type="EMBL" id="JBANDL010000002">
    <property type="protein sequence ID" value="MEI2453241.1"/>
    <property type="molecule type" value="Genomic_DNA"/>
</dbReference>
<sequence>MKRAILALAPLFISGCATTNTNYRPVAVEISEPPLGQVVTAEVGGTMLQQGKYVESDAILLHDTVKVGVLGAYTFSRGYYVREGEDGKNEFYRPEPSPEGGKVDKSLLADPYRTLLVSKSSPTLCGVSVFGAKVCSKNAPFTRVKRPALTQDGFQQTLLYSGRIGNKINISYREFSNNIARPSFNNDVEYDLGESMTIGYKGAEIEIVEATNRAIKYKVVRNFNQAVR</sequence>
<keyword evidence="1" id="KW-0732">Signal</keyword>
<feature type="signal peptide" evidence="1">
    <location>
        <begin position="1"/>
        <end position="19"/>
    </location>
</feature>
<dbReference type="PROSITE" id="PS51257">
    <property type="entry name" value="PROKAR_LIPOPROTEIN"/>
    <property type="match status" value="1"/>
</dbReference>
<proteinExistence type="predicted"/>
<evidence type="ECO:0000313" key="3">
    <source>
        <dbReference type="Proteomes" id="UP001387215"/>
    </source>
</evidence>
<evidence type="ECO:0000313" key="2">
    <source>
        <dbReference type="EMBL" id="MEI2453241.1"/>
    </source>
</evidence>
<organism evidence="2 3">
    <name type="scientific">Lysobacter firmicutimachus</name>
    <dbReference type="NCBI Taxonomy" id="1792846"/>
    <lineage>
        <taxon>Bacteria</taxon>
        <taxon>Pseudomonadati</taxon>
        <taxon>Pseudomonadota</taxon>
        <taxon>Gammaproteobacteria</taxon>
        <taxon>Lysobacterales</taxon>
        <taxon>Lysobacteraceae</taxon>
        <taxon>Lysobacter</taxon>
    </lineage>
</organism>
<protein>
    <recommendedName>
        <fullName evidence="4">Lipoprotein</fullName>
    </recommendedName>
</protein>
<feature type="chain" id="PRO_5046945699" description="Lipoprotein" evidence="1">
    <location>
        <begin position="20"/>
        <end position="228"/>
    </location>
</feature>
<accession>A0ABU8CWU6</accession>
<name>A0ABU8CWU6_9GAMM</name>
<gene>
    <name evidence="2" type="ORF">V2J18_00965</name>
</gene>
<reference evidence="2 3" key="1">
    <citation type="submission" date="2024-02" db="EMBL/GenBank/DDBJ databases">
        <title>Lysobacter Genome Sequencing and Mining.</title>
        <authorList>
            <person name="Bierman J."/>
            <person name="Walker M.C."/>
        </authorList>
    </citation>
    <scope>NUCLEOTIDE SEQUENCE [LARGE SCALE GENOMIC DNA]</scope>
    <source>
        <strain evidence="2 3">PB6250</strain>
    </source>
</reference>
<evidence type="ECO:0000256" key="1">
    <source>
        <dbReference type="SAM" id="SignalP"/>
    </source>
</evidence>
<dbReference type="Proteomes" id="UP001387215">
    <property type="component" value="Unassembled WGS sequence"/>
</dbReference>
<comment type="caution">
    <text evidence="2">The sequence shown here is derived from an EMBL/GenBank/DDBJ whole genome shotgun (WGS) entry which is preliminary data.</text>
</comment>
<dbReference type="RefSeq" id="WP_336130634.1">
    <property type="nucleotide sequence ID" value="NZ_JBANDL010000002.1"/>
</dbReference>
<keyword evidence="3" id="KW-1185">Reference proteome</keyword>